<organism evidence="1">
    <name type="scientific">marine sediment metagenome</name>
    <dbReference type="NCBI Taxonomy" id="412755"/>
    <lineage>
        <taxon>unclassified sequences</taxon>
        <taxon>metagenomes</taxon>
        <taxon>ecological metagenomes</taxon>
    </lineage>
</organism>
<accession>X0XG00</accession>
<name>X0XG00_9ZZZZ</name>
<sequence length="74" mass="8313">ASEMDHWATRIAALSAFLGWDHEILIDDLSGKYDSCMELLSSLTPDEHEFSKHKHAYEMAVCVAIDGRAMFGQI</sequence>
<proteinExistence type="predicted"/>
<protein>
    <submittedName>
        <fullName evidence="1">Uncharacterized protein</fullName>
    </submittedName>
</protein>
<dbReference type="EMBL" id="BARS01058903">
    <property type="protein sequence ID" value="GAG42114.1"/>
    <property type="molecule type" value="Genomic_DNA"/>
</dbReference>
<feature type="non-terminal residue" evidence="1">
    <location>
        <position position="1"/>
    </location>
</feature>
<dbReference type="AlphaFoldDB" id="X0XG00"/>
<evidence type="ECO:0000313" key="1">
    <source>
        <dbReference type="EMBL" id="GAG42114.1"/>
    </source>
</evidence>
<comment type="caution">
    <text evidence="1">The sequence shown here is derived from an EMBL/GenBank/DDBJ whole genome shotgun (WGS) entry which is preliminary data.</text>
</comment>
<gene>
    <name evidence="1" type="ORF">S01H1_85640</name>
</gene>
<reference evidence="1" key="1">
    <citation type="journal article" date="2014" name="Front. Microbiol.">
        <title>High frequency of phylogenetically diverse reductive dehalogenase-homologous genes in deep subseafloor sedimentary metagenomes.</title>
        <authorList>
            <person name="Kawai M."/>
            <person name="Futagami T."/>
            <person name="Toyoda A."/>
            <person name="Takaki Y."/>
            <person name="Nishi S."/>
            <person name="Hori S."/>
            <person name="Arai W."/>
            <person name="Tsubouchi T."/>
            <person name="Morono Y."/>
            <person name="Uchiyama I."/>
            <person name="Ito T."/>
            <person name="Fujiyama A."/>
            <person name="Inagaki F."/>
            <person name="Takami H."/>
        </authorList>
    </citation>
    <scope>NUCLEOTIDE SEQUENCE</scope>
    <source>
        <strain evidence="1">Expedition CK06-06</strain>
    </source>
</reference>